<dbReference type="EMBL" id="JAGIZQ010000001">
    <property type="protein sequence ID" value="KAH6650753.1"/>
    <property type="molecule type" value="Genomic_DNA"/>
</dbReference>
<evidence type="ECO:0000313" key="1">
    <source>
        <dbReference type="EMBL" id="KAH6650753.1"/>
    </source>
</evidence>
<evidence type="ECO:0000313" key="2">
    <source>
        <dbReference type="Proteomes" id="UP000724584"/>
    </source>
</evidence>
<gene>
    <name evidence="1" type="ORF">F5144DRAFT_637943</name>
</gene>
<organism evidence="1 2">
    <name type="scientific">Chaetomium tenue</name>
    <dbReference type="NCBI Taxonomy" id="1854479"/>
    <lineage>
        <taxon>Eukaryota</taxon>
        <taxon>Fungi</taxon>
        <taxon>Dikarya</taxon>
        <taxon>Ascomycota</taxon>
        <taxon>Pezizomycotina</taxon>
        <taxon>Sordariomycetes</taxon>
        <taxon>Sordariomycetidae</taxon>
        <taxon>Sordariales</taxon>
        <taxon>Chaetomiaceae</taxon>
        <taxon>Chaetomium</taxon>
    </lineage>
</organism>
<proteinExistence type="predicted"/>
<keyword evidence="2" id="KW-1185">Reference proteome</keyword>
<protein>
    <submittedName>
        <fullName evidence="1">Major facilitator superfamily domain-containing protein</fullName>
    </submittedName>
</protein>
<dbReference type="Proteomes" id="UP000724584">
    <property type="component" value="Unassembled WGS sequence"/>
</dbReference>
<comment type="caution">
    <text evidence="1">The sequence shown here is derived from an EMBL/GenBank/DDBJ whole genome shotgun (WGS) entry which is preliminary data.</text>
</comment>
<sequence>MDEKDAPHHALPTKFITSHDTSSGTDAPPSPNNTSPTTTPVITPVITGATPRTLHGPRWLLVCLAIFSANLLYGLDTTIVADIQGAVTLNLSTLLSSPKEQPFYVGLTGFVYGSGCVLGPVVGGALADSAATWRWAFYLNLCIFAAAAPVYIFLIPSLPRRPNPSFTSNMKSMDWLGTLLTAGLYSAFTVAFSFGGVLWAYSDGRTIALIVVWAACTLAFGITQKYSILTTPLDRLFPGEFLRDPQLILLYIIMSCGGAALFVSIYYIPLFFLFVYGDSGMQAAVRLLPFICLYVATILTCGAAMGRTGYHAAWFLASGLCLTAGAAGMYAVRADTPLAHIQGFGALLGLGMATSQAGYAVGNQLVRPARAAELIQFLNVSQAASQLIGLAIASAVFQTQAVGGMAKVLGPLGFGEKEIQAAVAGARSDVLQRVGPDVRAQCIDIIVHAISQCWLLVVAAGAVYTLCSVFLTRSRWIVRKSDEDGVVGESEGGSREGLERA</sequence>
<reference evidence="1 2" key="1">
    <citation type="journal article" date="2021" name="Nat. Commun.">
        <title>Genetic determinants of endophytism in the Arabidopsis root mycobiome.</title>
        <authorList>
            <person name="Mesny F."/>
            <person name="Miyauchi S."/>
            <person name="Thiergart T."/>
            <person name="Pickel B."/>
            <person name="Atanasova L."/>
            <person name="Karlsson M."/>
            <person name="Huettel B."/>
            <person name="Barry K.W."/>
            <person name="Haridas S."/>
            <person name="Chen C."/>
            <person name="Bauer D."/>
            <person name="Andreopoulos W."/>
            <person name="Pangilinan J."/>
            <person name="LaButti K."/>
            <person name="Riley R."/>
            <person name="Lipzen A."/>
            <person name="Clum A."/>
            <person name="Drula E."/>
            <person name="Henrissat B."/>
            <person name="Kohler A."/>
            <person name="Grigoriev I.V."/>
            <person name="Martin F.M."/>
            <person name="Hacquard S."/>
        </authorList>
    </citation>
    <scope>NUCLEOTIDE SEQUENCE [LARGE SCALE GENOMIC DNA]</scope>
    <source>
        <strain evidence="1 2">MPI-SDFR-AT-0079</strain>
    </source>
</reference>
<name>A0ACB7PSC1_9PEZI</name>
<accession>A0ACB7PSC1</accession>